<accession>A0ABM8NW70</accession>
<dbReference type="Proteomes" id="UP000598032">
    <property type="component" value="Unassembled WGS sequence"/>
</dbReference>
<proteinExistence type="predicted"/>
<keyword evidence="3" id="KW-1185">Reference proteome</keyword>
<feature type="transmembrane region" description="Helical" evidence="1">
    <location>
        <begin position="6"/>
        <end position="23"/>
    </location>
</feature>
<keyword evidence="1" id="KW-1133">Transmembrane helix</keyword>
<evidence type="ECO:0000256" key="1">
    <source>
        <dbReference type="SAM" id="Phobius"/>
    </source>
</evidence>
<comment type="caution">
    <text evidence="2">The sequence shown here is derived from an EMBL/GenBank/DDBJ whole genome shotgun (WGS) entry which is preliminary data.</text>
</comment>
<gene>
    <name evidence="2" type="ORF">LMG28140_04337</name>
</gene>
<evidence type="ECO:0000313" key="3">
    <source>
        <dbReference type="Proteomes" id="UP000598032"/>
    </source>
</evidence>
<evidence type="ECO:0000313" key="2">
    <source>
        <dbReference type="EMBL" id="CAD6546459.1"/>
    </source>
</evidence>
<keyword evidence="1" id="KW-0472">Membrane</keyword>
<sequence length="30" mass="3453">MTSAMWGILVGMTMIFTVGIYRYRQAVVRT</sequence>
<keyword evidence="1" id="KW-0812">Transmembrane</keyword>
<protein>
    <submittedName>
        <fullName evidence="2">Uncharacterized protein</fullName>
    </submittedName>
</protein>
<organism evidence="2 3">
    <name type="scientific">Paraburkholderia metrosideri</name>
    <dbReference type="NCBI Taxonomy" id="580937"/>
    <lineage>
        <taxon>Bacteria</taxon>
        <taxon>Pseudomonadati</taxon>
        <taxon>Pseudomonadota</taxon>
        <taxon>Betaproteobacteria</taxon>
        <taxon>Burkholderiales</taxon>
        <taxon>Burkholderiaceae</taxon>
        <taxon>Paraburkholderia</taxon>
    </lineage>
</organism>
<reference evidence="2 3" key="1">
    <citation type="submission" date="2020-10" db="EMBL/GenBank/DDBJ databases">
        <authorList>
            <person name="Peeters C."/>
        </authorList>
    </citation>
    <scope>NUCLEOTIDE SEQUENCE [LARGE SCALE GENOMIC DNA]</scope>
    <source>
        <strain evidence="2 3">LMG 28140</strain>
    </source>
</reference>
<dbReference type="EMBL" id="CAJHCP010000009">
    <property type="protein sequence ID" value="CAD6546459.1"/>
    <property type="molecule type" value="Genomic_DNA"/>
</dbReference>
<name>A0ABM8NW70_9BURK</name>